<accession>A0A497E2H7</accession>
<organism evidence="1 2">
    <name type="scientific">Aerophobetes bacterium</name>
    <dbReference type="NCBI Taxonomy" id="2030807"/>
    <lineage>
        <taxon>Bacteria</taxon>
        <taxon>Candidatus Aerophobota</taxon>
    </lineage>
</organism>
<dbReference type="GO" id="GO:0015297">
    <property type="term" value="F:antiporter activity"/>
    <property type="evidence" value="ECO:0007669"/>
    <property type="project" value="InterPro"/>
</dbReference>
<dbReference type="InterPro" id="IPR005133">
    <property type="entry name" value="PhaG_MnhG_YufB"/>
</dbReference>
<sequence>FILVFVLITTPVASHIIAQAAYESGVEPWRKPLDNFRKKKR</sequence>
<gene>
    <name evidence="1" type="ORF">DRJ00_07180</name>
</gene>
<evidence type="ECO:0000313" key="2">
    <source>
        <dbReference type="Proteomes" id="UP000279422"/>
    </source>
</evidence>
<reference evidence="1 2" key="1">
    <citation type="submission" date="2018-06" db="EMBL/GenBank/DDBJ databases">
        <title>Extensive metabolic versatility and redundancy in microbially diverse, dynamic hydrothermal sediments.</title>
        <authorList>
            <person name="Dombrowski N."/>
            <person name="Teske A."/>
            <person name="Baker B.J."/>
        </authorList>
    </citation>
    <scope>NUCLEOTIDE SEQUENCE [LARGE SCALE GENOMIC DNA]</scope>
    <source>
        <strain evidence="1">B47_G16</strain>
    </source>
</reference>
<proteinExistence type="predicted"/>
<dbReference type="GO" id="GO:0098662">
    <property type="term" value="P:inorganic cation transmembrane transport"/>
    <property type="evidence" value="ECO:0007669"/>
    <property type="project" value="InterPro"/>
</dbReference>
<dbReference type="AlphaFoldDB" id="A0A497E2H7"/>
<comment type="caution">
    <text evidence="1">The sequence shown here is derived from an EMBL/GenBank/DDBJ whole genome shotgun (WGS) entry which is preliminary data.</text>
</comment>
<feature type="non-terminal residue" evidence="1">
    <location>
        <position position="1"/>
    </location>
</feature>
<name>A0A497E2H7_UNCAE</name>
<dbReference type="Pfam" id="PF03334">
    <property type="entry name" value="PhaG_MnhG_YufB"/>
    <property type="match status" value="1"/>
</dbReference>
<dbReference type="Proteomes" id="UP000279422">
    <property type="component" value="Unassembled WGS sequence"/>
</dbReference>
<dbReference type="EMBL" id="QMPZ01000128">
    <property type="protein sequence ID" value="RLE07960.1"/>
    <property type="molecule type" value="Genomic_DNA"/>
</dbReference>
<protein>
    <submittedName>
        <fullName evidence="1">Na+/H+ antiporter subunit G</fullName>
    </submittedName>
</protein>
<evidence type="ECO:0000313" key="1">
    <source>
        <dbReference type="EMBL" id="RLE07960.1"/>
    </source>
</evidence>